<accession>A0AAV4VLF7</accession>
<name>A0AAV4VLF7_CAEEX</name>
<gene>
    <name evidence="1" type="ORF">CEXT_204821</name>
</gene>
<organism evidence="1 2">
    <name type="scientific">Caerostris extrusa</name>
    <name type="common">Bark spider</name>
    <name type="synonym">Caerostris bankana</name>
    <dbReference type="NCBI Taxonomy" id="172846"/>
    <lineage>
        <taxon>Eukaryota</taxon>
        <taxon>Metazoa</taxon>
        <taxon>Ecdysozoa</taxon>
        <taxon>Arthropoda</taxon>
        <taxon>Chelicerata</taxon>
        <taxon>Arachnida</taxon>
        <taxon>Araneae</taxon>
        <taxon>Araneomorphae</taxon>
        <taxon>Entelegynae</taxon>
        <taxon>Araneoidea</taxon>
        <taxon>Araneidae</taxon>
        <taxon>Caerostris</taxon>
    </lineage>
</organism>
<reference evidence="1 2" key="1">
    <citation type="submission" date="2021-06" db="EMBL/GenBank/DDBJ databases">
        <title>Caerostris extrusa draft genome.</title>
        <authorList>
            <person name="Kono N."/>
            <person name="Arakawa K."/>
        </authorList>
    </citation>
    <scope>NUCLEOTIDE SEQUENCE [LARGE SCALE GENOMIC DNA]</scope>
</reference>
<proteinExistence type="predicted"/>
<comment type="caution">
    <text evidence="1">The sequence shown here is derived from an EMBL/GenBank/DDBJ whole genome shotgun (WGS) entry which is preliminary data.</text>
</comment>
<protein>
    <submittedName>
        <fullName evidence="1">Uncharacterized protein</fullName>
    </submittedName>
</protein>
<evidence type="ECO:0000313" key="1">
    <source>
        <dbReference type="EMBL" id="GIY70634.1"/>
    </source>
</evidence>
<dbReference type="EMBL" id="BPLR01014698">
    <property type="protein sequence ID" value="GIY70634.1"/>
    <property type="molecule type" value="Genomic_DNA"/>
</dbReference>
<sequence length="107" mass="12631">MAEGRLSEGQWADRDRVGMGTERIYNCDETEKEVDGDLSREFMMSDLVVTKRQRFVVIKKLKNDLKSLLPLFLQIIHQRKLGSEEIAYIRCRDLFEDEIEFPNSFRS</sequence>
<keyword evidence="2" id="KW-1185">Reference proteome</keyword>
<dbReference type="AlphaFoldDB" id="A0AAV4VLF7"/>
<dbReference type="Proteomes" id="UP001054945">
    <property type="component" value="Unassembled WGS sequence"/>
</dbReference>
<evidence type="ECO:0000313" key="2">
    <source>
        <dbReference type="Proteomes" id="UP001054945"/>
    </source>
</evidence>